<keyword evidence="3" id="KW-0833">Ubl conjugation pathway</keyword>
<dbReference type="EMBL" id="JANQBD010000008">
    <property type="protein sequence ID" value="MCR8632059.1"/>
    <property type="molecule type" value="Genomic_DNA"/>
</dbReference>
<sequence>MAIIDVYPNSSTAIQDAVTLSNPGDVIRVHPGVYREDVQIASEKSNIRIISKIRQGAILDGSHTLLEAFALNDVAGVEIEGFIIKNYISGGIRIFSGKSNRILHNKISKIEGTSQPVGIFVTNSVGNFFMKNTIERIGKAGTGTGMSLNVVTGNWVIQNKLQYNAAHGIEVLDSIHDAIVDNKISKNKGVGIQIRGSENHLILNNKLYSNGSNAVDAQSTNNYIVNSKIKGNRENGLLLSFNYNFAGLNEIKDNHQSGIQIDSDYNDIQGNEIKKNINNGVIIRASHTGSMVFGNEIKKNKSHNIKDLGVNNNIFQNRIN</sequence>
<feature type="domain" description="Periplasmic copper-binding protein NosD beta helix" evidence="4">
    <location>
        <begin position="65"/>
        <end position="223"/>
    </location>
</feature>
<dbReference type="RefSeq" id="WP_258213654.1">
    <property type="nucleotide sequence ID" value="NZ_JANQBD010000008.1"/>
</dbReference>
<accession>A0ABT1YFU1</accession>
<evidence type="ECO:0000256" key="2">
    <source>
        <dbReference type="ARBA" id="ARBA00022737"/>
    </source>
</evidence>
<dbReference type="InterPro" id="IPR012334">
    <property type="entry name" value="Pectin_lyas_fold"/>
</dbReference>
<evidence type="ECO:0000313" key="6">
    <source>
        <dbReference type="Proteomes" id="UP001300012"/>
    </source>
</evidence>
<gene>
    <name evidence="5" type="ORF">NV381_12665</name>
</gene>
<comment type="caution">
    <text evidence="5">The sequence shown here is derived from an EMBL/GenBank/DDBJ whole genome shotgun (WGS) entry which is preliminary data.</text>
</comment>
<organism evidence="5 6">
    <name type="scientific">Paenibacillus radicis</name>
    <name type="common">ex Xue et al. 2023</name>
    <dbReference type="NCBI Taxonomy" id="2972489"/>
    <lineage>
        <taxon>Bacteria</taxon>
        <taxon>Bacillati</taxon>
        <taxon>Bacillota</taxon>
        <taxon>Bacilli</taxon>
        <taxon>Bacillales</taxon>
        <taxon>Paenibacillaceae</taxon>
        <taxon>Paenibacillus</taxon>
    </lineage>
</organism>
<evidence type="ECO:0000256" key="1">
    <source>
        <dbReference type="ARBA" id="ARBA00004906"/>
    </source>
</evidence>
<dbReference type="Gene3D" id="2.160.20.10">
    <property type="entry name" value="Single-stranded right-handed beta-helix, Pectin lyase-like"/>
    <property type="match status" value="2"/>
</dbReference>
<protein>
    <submittedName>
        <fullName evidence="5">Right-handed parallel beta-helix repeat-containing protein</fullName>
    </submittedName>
</protein>
<name>A0ABT1YFU1_9BACL</name>
<evidence type="ECO:0000256" key="3">
    <source>
        <dbReference type="ARBA" id="ARBA00022786"/>
    </source>
</evidence>
<dbReference type="NCBIfam" id="TIGR03804">
    <property type="entry name" value="para_beta_helix"/>
    <property type="match status" value="1"/>
</dbReference>
<reference evidence="5 6" key="1">
    <citation type="submission" date="2022-08" db="EMBL/GenBank/DDBJ databases">
        <title>Paenibacillus endoradicis sp. nov., Paenibacillus radicibacter sp. nov and Paenibacillus pararadicis sp. nov., three cold-adapted plant growth-promoting bacteria isolated from root of Larix gmelinii in Great Khingan.</title>
        <authorList>
            <person name="Xue H."/>
        </authorList>
    </citation>
    <scope>NUCLEOTIDE SEQUENCE [LARGE SCALE GENOMIC DNA]</scope>
    <source>
        <strain evidence="5 6">N5-1-1-5</strain>
    </source>
</reference>
<dbReference type="Pfam" id="PF05048">
    <property type="entry name" value="NosD"/>
    <property type="match status" value="1"/>
</dbReference>
<dbReference type="PANTHER" id="PTHR22990:SF15">
    <property type="entry name" value="F-BOX ONLY PROTEIN 10"/>
    <property type="match status" value="1"/>
</dbReference>
<dbReference type="InterPro" id="IPR006626">
    <property type="entry name" value="PbH1"/>
</dbReference>
<evidence type="ECO:0000259" key="4">
    <source>
        <dbReference type="Pfam" id="PF05048"/>
    </source>
</evidence>
<dbReference type="Proteomes" id="UP001300012">
    <property type="component" value="Unassembled WGS sequence"/>
</dbReference>
<dbReference type="InterPro" id="IPR007742">
    <property type="entry name" value="NosD_dom"/>
</dbReference>
<keyword evidence="2" id="KW-0677">Repeat</keyword>
<keyword evidence="6" id="KW-1185">Reference proteome</keyword>
<evidence type="ECO:0000313" key="5">
    <source>
        <dbReference type="EMBL" id="MCR8632059.1"/>
    </source>
</evidence>
<dbReference type="InterPro" id="IPR022441">
    <property type="entry name" value="Para_beta_helix_rpt-2"/>
</dbReference>
<proteinExistence type="predicted"/>
<dbReference type="PANTHER" id="PTHR22990">
    <property type="entry name" value="F-BOX ONLY PROTEIN"/>
    <property type="match status" value="1"/>
</dbReference>
<dbReference type="SMART" id="SM00710">
    <property type="entry name" value="PbH1"/>
    <property type="match status" value="7"/>
</dbReference>
<comment type="pathway">
    <text evidence="1">Protein modification; protein ubiquitination.</text>
</comment>
<dbReference type="InterPro" id="IPR051550">
    <property type="entry name" value="SCF-Subunits/Alg-Epimerases"/>
</dbReference>
<dbReference type="InterPro" id="IPR011050">
    <property type="entry name" value="Pectin_lyase_fold/virulence"/>
</dbReference>
<dbReference type="SUPFAM" id="SSF51126">
    <property type="entry name" value="Pectin lyase-like"/>
    <property type="match status" value="1"/>
</dbReference>